<gene>
    <name evidence="4" type="ORF">PITCH_A1150017</name>
</gene>
<keyword evidence="2" id="KW-0812">Transmembrane</keyword>
<evidence type="ECO:0000259" key="3">
    <source>
        <dbReference type="Pfam" id="PF01464"/>
    </source>
</evidence>
<keyword evidence="2" id="KW-0472">Membrane</keyword>
<accession>A0A445MRE4</accession>
<dbReference type="InterPro" id="IPR008258">
    <property type="entry name" value="Transglycosylase_SLT_dom_1"/>
</dbReference>
<proteinExistence type="inferred from homology"/>
<sequence>MPAEIKDFRNACEDTITLTKRWAAPMLSFFITIISITCCLFSSSPALAEPSLLAKLTAEYNLDQINKSLASKSYRGEEGILRINPVMAEPLGLKVIQDQDYQKADEFYKEASELFKRAVSEMKNADADDPAKIHAKNVAVLSARYNTTVVLAWNHMMSYRSKVTTGADERLNNEICFNLLERLLREELDKASYNLREALGGLWNRCQGMDGSHPLNTGNVEFVNNVFSAFVKTAPPDVTGKFNLDSEKDQEGLNSMWKLIIEESAPRFVPVFERVFQRQSRGPYPINEILFLALVRQESNFNPRSVSYVGAAGLTQIIPATGLELGMNSIFNPDYLKEAQEQMRLERTLRKKAIDQIFLIKDQDCIEPAQQAVGYMKQSLACGERRDKLLKRYRMELLQTSYDERLDPDRSLDYGLRYFSKMMNINNGDMSLALASYNAGPHRVSQYNGIPPFNETIEFRNKVLGYYEEYRSRVREYIAENRE</sequence>
<dbReference type="Pfam" id="PF01464">
    <property type="entry name" value="SLT"/>
    <property type="match status" value="2"/>
</dbReference>
<dbReference type="Gene3D" id="1.10.530.10">
    <property type="match status" value="1"/>
</dbReference>
<feature type="transmembrane region" description="Helical" evidence="2">
    <location>
        <begin position="27"/>
        <end position="48"/>
    </location>
</feature>
<dbReference type="SUPFAM" id="SSF53955">
    <property type="entry name" value="Lysozyme-like"/>
    <property type="match status" value="2"/>
</dbReference>
<evidence type="ECO:0000256" key="2">
    <source>
        <dbReference type="SAM" id="Phobius"/>
    </source>
</evidence>
<dbReference type="PANTHER" id="PTHR37423:SF2">
    <property type="entry name" value="MEMBRANE-BOUND LYTIC MUREIN TRANSGLYCOSYLASE C"/>
    <property type="match status" value="1"/>
</dbReference>
<protein>
    <recommendedName>
        <fullName evidence="3">Transglycosylase SLT domain-containing protein</fullName>
    </recommendedName>
</protein>
<name>A0A445MRE4_9BACT</name>
<dbReference type="InterPro" id="IPR023346">
    <property type="entry name" value="Lysozyme-like_dom_sf"/>
</dbReference>
<dbReference type="PANTHER" id="PTHR37423">
    <property type="entry name" value="SOLUBLE LYTIC MUREIN TRANSGLYCOSYLASE-RELATED"/>
    <property type="match status" value="1"/>
</dbReference>
<evidence type="ECO:0000256" key="1">
    <source>
        <dbReference type="ARBA" id="ARBA00007734"/>
    </source>
</evidence>
<organism evidence="4">
    <name type="scientific">uncultured Desulfobacterium sp</name>
    <dbReference type="NCBI Taxonomy" id="201089"/>
    <lineage>
        <taxon>Bacteria</taxon>
        <taxon>Pseudomonadati</taxon>
        <taxon>Thermodesulfobacteriota</taxon>
        <taxon>Desulfobacteria</taxon>
        <taxon>Desulfobacterales</taxon>
        <taxon>Desulfobacteriaceae</taxon>
        <taxon>Desulfobacterium</taxon>
        <taxon>environmental samples</taxon>
    </lineage>
</organism>
<feature type="domain" description="Transglycosylase SLT" evidence="3">
    <location>
        <begin position="284"/>
        <end position="334"/>
    </location>
</feature>
<dbReference type="EMBL" id="OJIN01000019">
    <property type="protein sequence ID" value="SPD71982.1"/>
    <property type="molecule type" value="Genomic_DNA"/>
</dbReference>
<reference evidence="4" key="1">
    <citation type="submission" date="2018-01" db="EMBL/GenBank/DDBJ databases">
        <authorList>
            <person name="Regsiter A."/>
            <person name="William W."/>
        </authorList>
    </citation>
    <scope>NUCLEOTIDE SEQUENCE</scope>
    <source>
        <strain evidence="4">TRIP AH-1</strain>
    </source>
</reference>
<keyword evidence="2" id="KW-1133">Transmembrane helix</keyword>
<comment type="similarity">
    <text evidence="1">Belongs to the transglycosylase Slt family.</text>
</comment>
<dbReference type="AlphaFoldDB" id="A0A445MRE4"/>
<feature type="domain" description="Transglycosylase SLT" evidence="3">
    <location>
        <begin position="398"/>
        <end position="450"/>
    </location>
</feature>
<evidence type="ECO:0000313" key="4">
    <source>
        <dbReference type="EMBL" id="SPD71982.1"/>
    </source>
</evidence>